<dbReference type="EMBL" id="KN834800">
    <property type="protein sequence ID" value="KIK56120.1"/>
    <property type="molecule type" value="Genomic_DNA"/>
</dbReference>
<organism evidence="1 2">
    <name type="scientific">Collybiopsis luxurians FD-317 M1</name>
    <dbReference type="NCBI Taxonomy" id="944289"/>
    <lineage>
        <taxon>Eukaryota</taxon>
        <taxon>Fungi</taxon>
        <taxon>Dikarya</taxon>
        <taxon>Basidiomycota</taxon>
        <taxon>Agaricomycotina</taxon>
        <taxon>Agaricomycetes</taxon>
        <taxon>Agaricomycetidae</taxon>
        <taxon>Agaricales</taxon>
        <taxon>Marasmiineae</taxon>
        <taxon>Omphalotaceae</taxon>
        <taxon>Collybiopsis</taxon>
        <taxon>Collybiopsis luxurians</taxon>
    </lineage>
</organism>
<dbReference type="Proteomes" id="UP000053593">
    <property type="component" value="Unassembled WGS sequence"/>
</dbReference>
<evidence type="ECO:0008006" key="3">
    <source>
        <dbReference type="Google" id="ProtNLM"/>
    </source>
</evidence>
<keyword evidence="2" id="KW-1185">Reference proteome</keyword>
<dbReference type="HOGENOM" id="CLU_018544_12_1_1"/>
<dbReference type="OrthoDB" id="3268739at2759"/>
<sequence>MQLCCRCGEKVSNRRVDLNFTSQYEKLRAESGPISAEPQQVNLILESLEQDLKDVEREIVSSHRSCILEYANKLRCLLSPIRKIPNEILQVIFDICCYTNHFLLAKPSATDTPNSRYKPAMVLSSVCSRWRRNAFALPKIWSRLSLEWEWYEEGLDSVDAKVLALQEKLSSLLSNFFRRSLDHPMIIYLAFQASPLLQNNSFHPILELVAEQTYRWQKVSFYSEWCDLKDFFAHNSDPLRFPLLEDIRFSLDQCELEFFVDRTPKLTALRLPFSAGWPENYDFRQIRHLEQSPYRIDLVKSFEILPNLVSLVVAECYEGGSPTLDWICSPFSPLRNLTVRHGGISKVYLEPGYSVFPFFNFPSLEKLHLEPIQWFERPQSFWFNFDPLMEFVRRSSFFLTTLSIKSLALSDSNLVHLLHHVPNLRRLAVLDTYIEYQYSPITERPIESLRPSQTSQLRLQAEPIVPRLHSLILKTRAPVFRDRVVVDMVCSRWARPTTSSANSGSTGARVPAVDCLREFTLRFYNRKDPGAGYEPLQLIEKDGMRAVVSWMK</sequence>
<protein>
    <recommendedName>
        <fullName evidence="3">F-box domain-containing protein</fullName>
    </recommendedName>
</protein>
<accession>A0A0D0AZH0</accession>
<evidence type="ECO:0000313" key="2">
    <source>
        <dbReference type="Proteomes" id="UP000053593"/>
    </source>
</evidence>
<proteinExistence type="predicted"/>
<gene>
    <name evidence="1" type="ORF">GYMLUDRAFT_62185</name>
</gene>
<name>A0A0D0AZH0_9AGAR</name>
<dbReference type="Gene3D" id="3.80.10.10">
    <property type="entry name" value="Ribonuclease Inhibitor"/>
    <property type="match status" value="1"/>
</dbReference>
<evidence type="ECO:0000313" key="1">
    <source>
        <dbReference type="EMBL" id="KIK56120.1"/>
    </source>
</evidence>
<dbReference type="AlphaFoldDB" id="A0A0D0AZH0"/>
<dbReference type="InterPro" id="IPR032675">
    <property type="entry name" value="LRR_dom_sf"/>
</dbReference>
<dbReference type="SUPFAM" id="SSF52047">
    <property type="entry name" value="RNI-like"/>
    <property type="match status" value="1"/>
</dbReference>
<reference evidence="1 2" key="1">
    <citation type="submission" date="2014-04" db="EMBL/GenBank/DDBJ databases">
        <title>Evolutionary Origins and Diversification of the Mycorrhizal Mutualists.</title>
        <authorList>
            <consortium name="DOE Joint Genome Institute"/>
            <consortium name="Mycorrhizal Genomics Consortium"/>
            <person name="Kohler A."/>
            <person name="Kuo A."/>
            <person name="Nagy L.G."/>
            <person name="Floudas D."/>
            <person name="Copeland A."/>
            <person name="Barry K.W."/>
            <person name="Cichocki N."/>
            <person name="Veneault-Fourrey C."/>
            <person name="LaButti K."/>
            <person name="Lindquist E.A."/>
            <person name="Lipzen A."/>
            <person name="Lundell T."/>
            <person name="Morin E."/>
            <person name="Murat C."/>
            <person name="Riley R."/>
            <person name="Ohm R."/>
            <person name="Sun H."/>
            <person name="Tunlid A."/>
            <person name="Henrissat B."/>
            <person name="Grigoriev I.V."/>
            <person name="Hibbett D.S."/>
            <person name="Martin F."/>
        </authorList>
    </citation>
    <scope>NUCLEOTIDE SEQUENCE [LARGE SCALE GENOMIC DNA]</scope>
    <source>
        <strain evidence="1 2">FD-317 M1</strain>
    </source>
</reference>